<dbReference type="GO" id="GO:0008270">
    <property type="term" value="F:zinc ion binding"/>
    <property type="evidence" value="ECO:0007669"/>
    <property type="project" value="UniProtKB-KW"/>
</dbReference>
<protein>
    <recommendedName>
        <fullName evidence="3">C2H2-type domain-containing protein</fullName>
    </recommendedName>
</protein>
<comment type="caution">
    <text evidence="4">The sequence shown here is derived from an EMBL/GenBank/DDBJ whole genome shotgun (WGS) entry which is preliminary data.</text>
</comment>
<evidence type="ECO:0000313" key="4">
    <source>
        <dbReference type="EMBL" id="KAG8099475.1"/>
    </source>
</evidence>
<dbReference type="OrthoDB" id="1933825at2759"/>
<feature type="domain" description="C2H2-type" evidence="3">
    <location>
        <begin position="66"/>
        <end position="93"/>
    </location>
</feature>
<dbReference type="InterPro" id="IPR053266">
    <property type="entry name" value="Zinc_finger_protein_7"/>
</dbReference>
<evidence type="ECO:0000256" key="2">
    <source>
        <dbReference type="SAM" id="MobiDB-lite"/>
    </source>
</evidence>
<evidence type="ECO:0000313" key="5">
    <source>
        <dbReference type="Proteomes" id="UP000729402"/>
    </source>
</evidence>
<keyword evidence="5" id="KW-1185">Reference proteome</keyword>
<dbReference type="PROSITE" id="PS50157">
    <property type="entry name" value="ZINC_FINGER_C2H2_2"/>
    <property type="match status" value="1"/>
</dbReference>
<organism evidence="4 5">
    <name type="scientific">Zizania palustris</name>
    <name type="common">Northern wild rice</name>
    <dbReference type="NCBI Taxonomy" id="103762"/>
    <lineage>
        <taxon>Eukaryota</taxon>
        <taxon>Viridiplantae</taxon>
        <taxon>Streptophyta</taxon>
        <taxon>Embryophyta</taxon>
        <taxon>Tracheophyta</taxon>
        <taxon>Spermatophyta</taxon>
        <taxon>Magnoliopsida</taxon>
        <taxon>Liliopsida</taxon>
        <taxon>Poales</taxon>
        <taxon>Poaceae</taxon>
        <taxon>BOP clade</taxon>
        <taxon>Oryzoideae</taxon>
        <taxon>Oryzeae</taxon>
        <taxon>Zizaniinae</taxon>
        <taxon>Zizania</taxon>
    </lineage>
</organism>
<sequence length="187" mass="20127">METAPGVEERKAANRAAMAGLTDDDDDDDNASTPWLKLGPLDAPMTSEEEGNKLPVPCIKPHSRTFSCNFCMRRFFSSQALGGHQNAHKRERSCAAGRSSRYSQSFQFQQQLQPPMAPDGLLSPAASVLRHMRVSPHSTTLKGRGGRAAAAAAAVVARFHGGGQAASSFSIRDSCSQEQNIDLSLRL</sequence>
<reference evidence="4" key="2">
    <citation type="submission" date="2021-02" db="EMBL/GenBank/DDBJ databases">
        <authorList>
            <person name="Kimball J.A."/>
            <person name="Haas M.W."/>
            <person name="Macchietto M."/>
            <person name="Kono T."/>
            <person name="Duquette J."/>
            <person name="Shao M."/>
        </authorList>
    </citation>
    <scope>NUCLEOTIDE SEQUENCE</scope>
    <source>
        <tissue evidence="4">Fresh leaf tissue</tissue>
    </source>
</reference>
<keyword evidence="1" id="KW-0863">Zinc-finger</keyword>
<dbReference type="Proteomes" id="UP000729402">
    <property type="component" value="Unassembled WGS sequence"/>
</dbReference>
<proteinExistence type="predicted"/>
<gene>
    <name evidence="4" type="ORF">GUJ93_ZPchr0013g35365</name>
</gene>
<evidence type="ECO:0000259" key="3">
    <source>
        <dbReference type="PROSITE" id="PS50157"/>
    </source>
</evidence>
<feature type="region of interest" description="Disordered" evidence="2">
    <location>
        <begin position="1"/>
        <end position="54"/>
    </location>
</feature>
<dbReference type="PANTHER" id="PTHR47593:SF8">
    <property type="entry name" value="OS12G0581900 PROTEIN"/>
    <property type="match status" value="1"/>
</dbReference>
<dbReference type="InterPro" id="IPR013087">
    <property type="entry name" value="Znf_C2H2_type"/>
</dbReference>
<dbReference type="EMBL" id="JAAALK010000079">
    <property type="protein sequence ID" value="KAG8099475.1"/>
    <property type="molecule type" value="Genomic_DNA"/>
</dbReference>
<dbReference type="AlphaFoldDB" id="A0A8J6C226"/>
<keyword evidence="1" id="KW-0862">Zinc</keyword>
<reference evidence="4" key="1">
    <citation type="journal article" date="2021" name="bioRxiv">
        <title>Whole Genome Assembly and Annotation of Northern Wild Rice, Zizania palustris L., Supports a Whole Genome Duplication in the Zizania Genus.</title>
        <authorList>
            <person name="Haas M."/>
            <person name="Kono T."/>
            <person name="Macchietto M."/>
            <person name="Millas R."/>
            <person name="McGilp L."/>
            <person name="Shao M."/>
            <person name="Duquette J."/>
            <person name="Hirsch C.N."/>
            <person name="Kimball J."/>
        </authorList>
    </citation>
    <scope>NUCLEOTIDE SEQUENCE</scope>
    <source>
        <tissue evidence="4">Fresh leaf tissue</tissue>
    </source>
</reference>
<dbReference type="PANTHER" id="PTHR47593">
    <property type="entry name" value="ZINC FINGER PROTEIN 4-LIKE"/>
    <property type="match status" value="1"/>
</dbReference>
<keyword evidence="1" id="KW-0479">Metal-binding</keyword>
<evidence type="ECO:0000256" key="1">
    <source>
        <dbReference type="PROSITE-ProRule" id="PRU00042"/>
    </source>
</evidence>
<accession>A0A8J6C226</accession>
<dbReference type="PROSITE" id="PS00028">
    <property type="entry name" value="ZINC_FINGER_C2H2_1"/>
    <property type="match status" value="1"/>
</dbReference>
<name>A0A8J6C226_ZIZPA</name>